<organism evidence="5 6">
    <name type="scientific">Leucobacter rhizosphaerae</name>
    <dbReference type="NCBI Taxonomy" id="2932245"/>
    <lineage>
        <taxon>Bacteria</taxon>
        <taxon>Bacillati</taxon>
        <taxon>Actinomycetota</taxon>
        <taxon>Actinomycetes</taxon>
        <taxon>Micrococcales</taxon>
        <taxon>Microbacteriaceae</taxon>
        <taxon>Leucobacter</taxon>
    </lineage>
</organism>
<feature type="domain" description="Alcohol dehydrogenase-like C-terminal" evidence="3">
    <location>
        <begin position="183"/>
        <end position="309"/>
    </location>
</feature>
<dbReference type="Pfam" id="PF00107">
    <property type="entry name" value="ADH_zinc_N"/>
    <property type="match status" value="1"/>
</dbReference>
<comment type="cofactor">
    <cofactor evidence="1">
        <name>Zn(2+)</name>
        <dbReference type="ChEBI" id="CHEBI:29105"/>
    </cofactor>
</comment>
<dbReference type="RefSeq" id="WP_244684111.1">
    <property type="nucleotide sequence ID" value="NZ_CP095043.1"/>
</dbReference>
<evidence type="ECO:0000256" key="1">
    <source>
        <dbReference type="ARBA" id="ARBA00001947"/>
    </source>
</evidence>
<keyword evidence="6" id="KW-1185">Reference proteome</keyword>
<evidence type="ECO:0000259" key="3">
    <source>
        <dbReference type="Pfam" id="PF00107"/>
    </source>
</evidence>
<evidence type="ECO:0000313" key="5">
    <source>
        <dbReference type="EMBL" id="UOQ59220.1"/>
    </source>
</evidence>
<dbReference type="PANTHER" id="PTHR43401">
    <property type="entry name" value="L-THREONINE 3-DEHYDROGENASE"/>
    <property type="match status" value="1"/>
</dbReference>
<dbReference type="Pfam" id="PF08240">
    <property type="entry name" value="ADH_N"/>
    <property type="match status" value="1"/>
</dbReference>
<sequence>MKAAVFYAARDIRVEEVAEPDGVAAHEVRLKPIWCGICGTDLHEYAQGPIVIPSHPHPLTGAEAPQILGHEFSAEVLEIGASVTHLRVGQKVSVMPLIFCGVCYQCRRGRGHLCATMACVGLSFRWGGIAEQCVVSAAQVTPLAESMTDLQGALVEPTAVAAYGVDRAGVRPGDEVLITGAGPIGVLASLYAASLGANVTISEVNPKRLELARGLDVGEVLDASQTDVVGELHDRTEGIGVDAVIECSGNERALQTALATVRAAGHISQTGLHTGPASIDPMVLSERDITLGGTWCFPVTDWPRIIDLIGRGRLPVEKAVSAQISIDDVVEQGFDTLLDPRGDQVKVLVQATAS</sequence>
<evidence type="ECO:0000313" key="6">
    <source>
        <dbReference type="Proteomes" id="UP000831775"/>
    </source>
</evidence>
<dbReference type="PANTHER" id="PTHR43401:SF2">
    <property type="entry name" value="L-THREONINE 3-DEHYDROGENASE"/>
    <property type="match status" value="1"/>
</dbReference>
<dbReference type="EMBL" id="CP095043">
    <property type="protein sequence ID" value="UOQ59220.1"/>
    <property type="molecule type" value="Genomic_DNA"/>
</dbReference>
<dbReference type="InterPro" id="IPR050129">
    <property type="entry name" value="Zn_alcohol_dh"/>
</dbReference>
<dbReference type="CDD" id="cd08233">
    <property type="entry name" value="butanediol_DH_like"/>
    <property type="match status" value="1"/>
</dbReference>
<evidence type="ECO:0000256" key="2">
    <source>
        <dbReference type="ARBA" id="ARBA00023002"/>
    </source>
</evidence>
<accession>A0ABY4FSH5</accession>
<dbReference type="InterPro" id="IPR036291">
    <property type="entry name" value="NAD(P)-bd_dom_sf"/>
</dbReference>
<name>A0ABY4FSH5_9MICO</name>
<dbReference type="Proteomes" id="UP000831775">
    <property type="component" value="Chromosome"/>
</dbReference>
<gene>
    <name evidence="5" type="ORF">MUN76_09135</name>
</gene>
<dbReference type="SUPFAM" id="SSF51735">
    <property type="entry name" value="NAD(P)-binding Rossmann-fold domains"/>
    <property type="match status" value="1"/>
</dbReference>
<proteinExistence type="predicted"/>
<dbReference type="InterPro" id="IPR011032">
    <property type="entry name" value="GroES-like_sf"/>
</dbReference>
<dbReference type="PRINTS" id="PR00368">
    <property type="entry name" value="FADPNR"/>
</dbReference>
<protein>
    <submittedName>
        <fullName evidence="5">2,3-butanediol dehydrogenase</fullName>
    </submittedName>
</protein>
<reference evidence="5 6" key="1">
    <citation type="submission" date="2022-04" db="EMBL/GenBank/DDBJ databases">
        <title>Leucobacter sp. isolated from rhizosphere of onion.</title>
        <authorList>
            <person name="Won M."/>
            <person name="Lee C.-M."/>
            <person name="Woen H.-Y."/>
            <person name="Kwon S.-W."/>
        </authorList>
    </citation>
    <scope>NUCLEOTIDE SEQUENCE [LARGE SCALE GENOMIC DNA]</scope>
    <source>
        <strain evidence="5 6">H25R-14</strain>
    </source>
</reference>
<dbReference type="SUPFAM" id="SSF50129">
    <property type="entry name" value="GroES-like"/>
    <property type="match status" value="1"/>
</dbReference>
<feature type="domain" description="Alcohol dehydrogenase-like N-terminal" evidence="4">
    <location>
        <begin position="25"/>
        <end position="143"/>
    </location>
</feature>
<dbReference type="InterPro" id="IPR013149">
    <property type="entry name" value="ADH-like_C"/>
</dbReference>
<dbReference type="Gene3D" id="3.40.50.720">
    <property type="entry name" value="NAD(P)-binding Rossmann-like Domain"/>
    <property type="match status" value="1"/>
</dbReference>
<keyword evidence="2" id="KW-0560">Oxidoreductase</keyword>
<evidence type="ECO:0000259" key="4">
    <source>
        <dbReference type="Pfam" id="PF08240"/>
    </source>
</evidence>
<dbReference type="InterPro" id="IPR013154">
    <property type="entry name" value="ADH-like_N"/>
</dbReference>
<dbReference type="Gene3D" id="3.90.180.10">
    <property type="entry name" value="Medium-chain alcohol dehydrogenases, catalytic domain"/>
    <property type="match status" value="1"/>
</dbReference>